<name>A0A3D8QNS6_9HELO</name>
<dbReference type="AlphaFoldDB" id="A0A3D8QNS6"/>
<dbReference type="SUPFAM" id="SSF48403">
    <property type="entry name" value="Ankyrin repeat"/>
    <property type="match status" value="1"/>
</dbReference>
<organism evidence="1 2">
    <name type="scientific">Coleophoma cylindrospora</name>
    <dbReference type="NCBI Taxonomy" id="1849047"/>
    <lineage>
        <taxon>Eukaryota</taxon>
        <taxon>Fungi</taxon>
        <taxon>Dikarya</taxon>
        <taxon>Ascomycota</taxon>
        <taxon>Pezizomycotina</taxon>
        <taxon>Leotiomycetes</taxon>
        <taxon>Helotiales</taxon>
        <taxon>Dermateaceae</taxon>
        <taxon>Coleophoma</taxon>
    </lineage>
</organism>
<dbReference type="Proteomes" id="UP000256645">
    <property type="component" value="Unassembled WGS sequence"/>
</dbReference>
<dbReference type="EMBL" id="PDLM01000013">
    <property type="protein sequence ID" value="RDW63328.1"/>
    <property type="molecule type" value="Genomic_DNA"/>
</dbReference>
<protein>
    <submittedName>
        <fullName evidence="1">Uncharacterized protein</fullName>
    </submittedName>
</protein>
<reference evidence="1 2" key="1">
    <citation type="journal article" date="2018" name="IMA Fungus">
        <title>IMA Genome-F 9: Draft genome sequence of Annulohypoxylon stygium, Aspergillus mulundensis, Berkeleyomyces basicola (syn. Thielaviopsis basicola), Ceratocystis smalleyi, two Cercospora beticola strains, Coleophoma cylindrospora, Fusarium fracticaudum, Phialophora cf. hyalina, and Morchella septimelata.</title>
        <authorList>
            <person name="Wingfield B.D."/>
            <person name="Bills G.F."/>
            <person name="Dong Y."/>
            <person name="Huang W."/>
            <person name="Nel W.J."/>
            <person name="Swalarsk-Parry B.S."/>
            <person name="Vaghefi N."/>
            <person name="Wilken P.M."/>
            <person name="An Z."/>
            <person name="de Beer Z.W."/>
            <person name="De Vos L."/>
            <person name="Chen L."/>
            <person name="Duong T.A."/>
            <person name="Gao Y."/>
            <person name="Hammerbacher A."/>
            <person name="Kikkert J.R."/>
            <person name="Li Y."/>
            <person name="Li H."/>
            <person name="Li K."/>
            <person name="Li Q."/>
            <person name="Liu X."/>
            <person name="Ma X."/>
            <person name="Naidoo K."/>
            <person name="Pethybridge S.J."/>
            <person name="Sun J."/>
            <person name="Steenkamp E.T."/>
            <person name="van der Nest M.A."/>
            <person name="van Wyk S."/>
            <person name="Wingfield M.J."/>
            <person name="Xiong C."/>
            <person name="Yue Q."/>
            <person name="Zhang X."/>
        </authorList>
    </citation>
    <scope>NUCLEOTIDE SEQUENCE [LARGE SCALE GENOMIC DNA]</scope>
    <source>
        <strain evidence="1 2">BP6252</strain>
    </source>
</reference>
<comment type="caution">
    <text evidence="1">The sequence shown here is derived from an EMBL/GenBank/DDBJ whole genome shotgun (WGS) entry which is preliminary data.</text>
</comment>
<dbReference type="OrthoDB" id="5865767at2759"/>
<dbReference type="STRING" id="1849047.A0A3D8QNS6"/>
<dbReference type="InterPro" id="IPR036770">
    <property type="entry name" value="Ankyrin_rpt-contain_sf"/>
</dbReference>
<proteinExistence type="predicted"/>
<evidence type="ECO:0000313" key="1">
    <source>
        <dbReference type="EMBL" id="RDW63328.1"/>
    </source>
</evidence>
<dbReference type="Gene3D" id="1.25.40.20">
    <property type="entry name" value="Ankyrin repeat-containing domain"/>
    <property type="match status" value="1"/>
</dbReference>
<keyword evidence="2" id="KW-1185">Reference proteome</keyword>
<sequence>MHQLEELLMLRSLDFWQGEPNAPGCVWDPAMHGRSLDNAQPTIVLGVTSDKFRRNAKRIFTDHEFRLDPRGIAVEYYHKGLDFCSGSPEHGQASTAVPTVASLSSWNQGLPRINGASIRVGSVSCTLGGLIAVDGEIFGLTVAHAFERGDIDTRAVSQPVPRPTLSRPGSGQIGYLQQKRLIPTSPTLGSGDWDWALCSLENVSSYAPTPVPNDATLLPKKIVEEDPSNSPVLVYTGSAPVRGTILQDYSLAALPGSRIFQRMWVVVLERPVVPGDCGAWVVDAKEKDFYGHIIAGKPGTNTAYIALARDIFRDICNQVGAFQVTMPSLADLTDATPSAIQYGGSKNSKIEEVSTGIGGQVGTAGFIKPLQESATQGYQRKEITGPSERYGSSRMDSLDDQIPGWTAAPDIPDMEGNELIAASQDGDTKKVQQLLQGGTQQSVGAGLREAAKRGNLETVQAFLDAQVCGMVALEDALIDTAGTGHTEIVQLLLNDSNWDMEGLDHAIRQALAEATKWGETGVVTFLQEQLKSRQGSSSGQIN</sequence>
<gene>
    <name evidence="1" type="ORF">BP6252_10873</name>
</gene>
<evidence type="ECO:0000313" key="2">
    <source>
        <dbReference type="Proteomes" id="UP000256645"/>
    </source>
</evidence>
<accession>A0A3D8QNS6</accession>